<dbReference type="PROSITE" id="PS51477">
    <property type="entry name" value="PAH"/>
    <property type="match status" value="3"/>
</dbReference>
<protein>
    <submittedName>
        <fullName evidence="9">Paired amphipathic helix</fullName>
    </submittedName>
</protein>
<sequence>MNRSRDGVSSRVEGSEQPQMVGGTGGSQKRTTSDAVAYLTAVKETFHDQREKFDGLLEIMKDFKDQRTDTSGVIERVKELLKGHPDLILGFNTFLPRDFEIRLPPKDEQPPPRKKPVEFDKAINFVNKIKKRFQGDDRVYKSFLDIFNKYRKENKSFKEVHQEVAAPFKDHPDLLSEFTPFLPDTWATASDHHDAKNGMESAYNQVSAFCNKVKEKLRNPDHYQEFLRCLHLYDNEVISCAELQKLVNDLLGRYPDLMDGYLMSF</sequence>
<dbReference type="FunFam" id="1.20.1160.11:FF:000003">
    <property type="entry name" value="Paired amphipathic helix SIN3-like protein"/>
    <property type="match status" value="1"/>
</dbReference>
<keyword evidence="3" id="KW-0677">Repeat</keyword>
<dbReference type="GO" id="GO:0000785">
    <property type="term" value="C:chromatin"/>
    <property type="evidence" value="ECO:0007669"/>
    <property type="project" value="TreeGrafter"/>
</dbReference>
<dbReference type="GO" id="GO:0000122">
    <property type="term" value="P:negative regulation of transcription by RNA polymerase II"/>
    <property type="evidence" value="ECO:0007669"/>
    <property type="project" value="TreeGrafter"/>
</dbReference>
<reference evidence="10" key="1">
    <citation type="submission" date="2013-09" db="EMBL/GenBank/DDBJ databases">
        <title>Corchorus olitorius genome sequencing.</title>
        <authorList>
            <person name="Alam M."/>
            <person name="Haque M.S."/>
            <person name="Islam M.S."/>
            <person name="Emdad E.M."/>
            <person name="Islam M.M."/>
            <person name="Ahmed B."/>
            <person name="Halim A."/>
            <person name="Hossen Q.M.M."/>
            <person name="Hossain M.Z."/>
            <person name="Ahmed R."/>
            <person name="Khan M.M."/>
            <person name="Islam R."/>
            <person name="Rashid M.M."/>
            <person name="Khan S.A."/>
            <person name="Rahman M.S."/>
            <person name="Alam M."/>
            <person name="Yahiya A.S."/>
            <person name="Khan M.S."/>
            <person name="Azam M.S."/>
            <person name="Haque T."/>
            <person name="Lashkar M.Z.H."/>
            <person name="Akhand A.I."/>
            <person name="Morshed G."/>
            <person name="Roy S."/>
            <person name="Uddin K.S."/>
            <person name="Rabeya T."/>
            <person name="Hossain A.S."/>
            <person name="Chowdhury A."/>
            <person name="Snigdha A.R."/>
            <person name="Mortoza M.S."/>
            <person name="Matin S.A."/>
            <person name="Hoque S.M.E."/>
            <person name="Islam M.K."/>
            <person name="Roy D.K."/>
            <person name="Haider R."/>
            <person name="Moosa M.M."/>
            <person name="Elias S.M."/>
            <person name="Hasan A.M."/>
            <person name="Jahan S."/>
            <person name="Shafiuddin M."/>
            <person name="Mahmood N."/>
            <person name="Shommy N.S."/>
        </authorList>
    </citation>
    <scope>NUCLEOTIDE SEQUENCE [LARGE SCALE GENOMIC DNA]</scope>
    <source>
        <strain evidence="10">cv. O-4</strain>
    </source>
</reference>
<keyword evidence="10" id="KW-1185">Reference proteome</keyword>
<comment type="subcellular location">
    <subcellularLocation>
        <location evidence="1 7">Nucleus</location>
    </subcellularLocation>
</comment>
<name>A0A1R3GA65_9ROSI</name>
<gene>
    <name evidence="9" type="ORF">COLO4_36272</name>
</gene>
<keyword evidence="4" id="KW-0805">Transcription regulation</keyword>
<dbReference type="InterPro" id="IPR003822">
    <property type="entry name" value="PAH"/>
</dbReference>
<proteinExistence type="predicted"/>
<evidence type="ECO:0000256" key="8">
    <source>
        <dbReference type="SAM" id="MobiDB-lite"/>
    </source>
</evidence>
<dbReference type="AlphaFoldDB" id="A0A1R3GA65"/>
<evidence type="ECO:0000256" key="5">
    <source>
        <dbReference type="ARBA" id="ARBA00023163"/>
    </source>
</evidence>
<dbReference type="PANTHER" id="PTHR12346:SF0">
    <property type="entry name" value="SIN3A, ISOFORM G"/>
    <property type="match status" value="1"/>
</dbReference>
<dbReference type="Gene3D" id="1.20.1160.11">
    <property type="entry name" value="Paired amphipathic helix"/>
    <property type="match status" value="3"/>
</dbReference>
<dbReference type="STRING" id="93759.A0A1R3GA65"/>
<feature type="region of interest" description="Disordered" evidence="8">
    <location>
        <begin position="1"/>
        <end position="31"/>
    </location>
</feature>
<evidence type="ECO:0000256" key="7">
    <source>
        <dbReference type="PROSITE-ProRule" id="PRU00810"/>
    </source>
</evidence>
<organism evidence="9 10">
    <name type="scientific">Corchorus olitorius</name>
    <dbReference type="NCBI Taxonomy" id="93759"/>
    <lineage>
        <taxon>Eukaryota</taxon>
        <taxon>Viridiplantae</taxon>
        <taxon>Streptophyta</taxon>
        <taxon>Embryophyta</taxon>
        <taxon>Tracheophyta</taxon>
        <taxon>Spermatophyta</taxon>
        <taxon>Magnoliopsida</taxon>
        <taxon>eudicotyledons</taxon>
        <taxon>Gunneridae</taxon>
        <taxon>Pentapetalae</taxon>
        <taxon>rosids</taxon>
        <taxon>malvids</taxon>
        <taxon>Malvales</taxon>
        <taxon>Malvaceae</taxon>
        <taxon>Grewioideae</taxon>
        <taxon>Apeibeae</taxon>
        <taxon>Corchorus</taxon>
    </lineage>
</organism>
<keyword evidence="5" id="KW-0804">Transcription</keyword>
<dbReference type="Pfam" id="PF02671">
    <property type="entry name" value="PAH"/>
    <property type="match status" value="3"/>
</dbReference>
<dbReference type="GO" id="GO:0000118">
    <property type="term" value="C:histone deacetylase complex"/>
    <property type="evidence" value="ECO:0007669"/>
    <property type="project" value="TreeGrafter"/>
</dbReference>
<dbReference type="InterPro" id="IPR036600">
    <property type="entry name" value="PAH_sf"/>
</dbReference>
<evidence type="ECO:0000313" key="10">
    <source>
        <dbReference type="Proteomes" id="UP000187203"/>
    </source>
</evidence>
<evidence type="ECO:0000256" key="6">
    <source>
        <dbReference type="ARBA" id="ARBA00023242"/>
    </source>
</evidence>
<dbReference type="OrthoDB" id="10265969at2759"/>
<accession>A0A1R3GA65</accession>
<evidence type="ECO:0000256" key="1">
    <source>
        <dbReference type="ARBA" id="ARBA00004123"/>
    </source>
</evidence>
<dbReference type="InterPro" id="IPR039774">
    <property type="entry name" value="Sin3-like"/>
</dbReference>
<evidence type="ECO:0000256" key="3">
    <source>
        <dbReference type="ARBA" id="ARBA00022737"/>
    </source>
</evidence>
<dbReference type="FunFam" id="1.20.1160.11:FF:000002">
    <property type="entry name" value="Paired amphipathic helix protein SIN3"/>
    <property type="match status" value="1"/>
</dbReference>
<keyword evidence="6 7" id="KW-0539">Nucleus</keyword>
<keyword evidence="2" id="KW-0678">Repressor</keyword>
<dbReference type="PANTHER" id="PTHR12346">
    <property type="entry name" value="SIN3B-RELATED"/>
    <property type="match status" value="1"/>
</dbReference>
<evidence type="ECO:0000256" key="4">
    <source>
        <dbReference type="ARBA" id="ARBA00023015"/>
    </source>
</evidence>
<dbReference type="EMBL" id="AWUE01023078">
    <property type="protein sequence ID" value="OMO54974.1"/>
    <property type="molecule type" value="Genomic_DNA"/>
</dbReference>
<dbReference type="SUPFAM" id="SSF47762">
    <property type="entry name" value="PAH2 domain"/>
    <property type="match status" value="3"/>
</dbReference>
<dbReference type="FunFam" id="1.20.1160.11:FF:000001">
    <property type="entry name" value="Paired amphipathic helix protein Sin3"/>
    <property type="match status" value="1"/>
</dbReference>
<evidence type="ECO:0000313" key="9">
    <source>
        <dbReference type="EMBL" id="OMO54974.1"/>
    </source>
</evidence>
<dbReference type="Proteomes" id="UP000187203">
    <property type="component" value="Unassembled WGS sequence"/>
</dbReference>
<comment type="caution">
    <text evidence="9">The sequence shown here is derived from an EMBL/GenBank/DDBJ whole genome shotgun (WGS) entry which is preliminary data.</text>
</comment>
<dbReference type="GO" id="GO:0003714">
    <property type="term" value="F:transcription corepressor activity"/>
    <property type="evidence" value="ECO:0007669"/>
    <property type="project" value="InterPro"/>
</dbReference>
<evidence type="ECO:0000256" key="2">
    <source>
        <dbReference type="ARBA" id="ARBA00022491"/>
    </source>
</evidence>